<evidence type="ECO:0000313" key="2">
    <source>
        <dbReference type="EMBL" id="OUM85680.1"/>
    </source>
</evidence>
<sequence length="383" mass="43680">MKPIRILSPTLNLLAEIDDYESFIFTRRWHGVGEFELHINRHKQHTDKLQLDNLILLGSDTHKVGIIRHREIGLDESGKDGENWVIRGYELKGVVGQRLTLPPDHTAYDNKSGDVETVMKHYVDRNIVNPTDPKRKMPMLTMAPNQQRGPQVSWQSRFKNIAEELEAISLLTGVGWSVAVDYKNLVWVFDVAIGRDVTARQAVNPPVIFSPEYDSVKNLSLVDSYMNYRNTAYVAGQGEGVDRRVVEVGTAEGLDRFELFVDARDVAEETEDDPPQPRPEQEIIDDLENRGQQYLADYAAVFTLEGQILTNSPFQYERDWDLGDVVTVQNLGWGVTRDARVTEVKEIYEPSGFQLEVTFGQSPPTLIRKIKQELKQMSAEVRR</sequence>
<evidence type="ECO:0000313" key="3">
    <source>
        <dbReference type="Proteomes" id="UP000196475"/>
    </source>
</evidence>
<dbReference type="AlphaFoldDB" id="A0A1Y3PED5"/>
<feature type="domain" description="Gp28/Gp37-like" evidence="1">
    <location>
        <begin position="3"/>
        <end position="360"/>
    </location>
</feature>
<reference evidence="3" key="1">
    <citation type="submission" date="2016-06" db="EMBL/GenBank/DDBJ databases">
        <authorList>
            <person name="Nascimento L."/>
            <person name="Pereira R.V."/>
            <person name="Martins L.F."/>
            <person name="Quaggio R.B."/>
            <person name="Silva A.M."/>
            <person name="Setubal J.C."/>
        </authorList>
    </citation>
    <scope>NUCLEOTIDE SEQUENCE [LARGE SCALE GENOMIC DNA]</scope>
</reference>
<dbReference type="Pfam" id="PF14594">
    <property type="entry name" value="Sipho_Gp37"/>
    <property type="match status" value="1"/>
</dbReference>
<comment type="caution">
    <text evidence="2">The sequence shown here is derived from an EMBL/GenBank/DDBJ whole genome shotgun (WGS) entry which is preliminary data.</text>
</comment>
<accession>A0A1Y3PED5</accession>
<evidence type="ECO:0000259" key="1">
    <source>
        <dbReference type="Pfam" id="PF14594"/>
    </source>
</evidence>
<gene>
    <name evidence="2" type="ORF">BAA01_09435</name>
</gene>
<proteinExistence type="predicted"/>
<dbReference type="EMBL" id="LZRT01000098">
    <property type="protein sequence ID" value="OUM85680.1"/>
    <property type="molecule type" value="Genomic_DNA"/>
</dbReference>
<dbReference type="Proteomes" id="UP000196475">
    <property type="component" value="Unassembled WGS sequence"/>
</dbReference>
<organism evidence="2 3">
    <name type="scientific">Bacillus thermozeamaize</name>
    <dbReference type="NCBI Taxonomy" id="230954"/>
    <lineage>
        <taxon>Bacteria</taxon>
        <taxon>Bacillati</taxon>
        <taxon>Bacillota</taxon>
        <taxon>Bacilli</taxon>
        <taxon>Bacillales</taxon>
        <taxon>Bacillaceae</taxon>
        <taxon>Bacillus</taxon>
    </lineage>
</organism>
<dbReference type="InterPro" id="IPR029432">
    <property type="entry name" value="Gp28/Gp37-like_dom"/>
</dbReference>
<protein>
    <recommendedName>
        <fullName evidence="1">Gp28/Gp37-like domain-containing protein</fullName>
    </recommendedName>
</protein>
<name>A0A1Y3PED5_9BACI</name>